<evidence type="ECO:0000256" key="4">
    <source>
        <dbReference type="ARBA" id="ARBA00023315"/>
    </source>
</evidence>
<gene>
    <name evidence="5" type="ORF">FNT36_08715</name>
</gene>
<keyword evidence="3" id="KW-0677">Repeat</keyword>
<accession>A0A558BYB3</accession>
<dbReference type="PANTHER" id="PTHR23416:SF23">
    <property type="entry name" value="ACETYLTRANSFERASE C18B11.09C-RELATED"/>
    <property type="match status" value="1"/>
</dbReference>
<protein>
    <submittedName>
        <fullName evidence="5">Acyltransferase</fullName>
    </submittedName>
</protein>
<evidence type="ECO:0000313" key="5">
    <source>
        <dbReference type="EMBL" id="TVT41511.1"/>
    </source>
</evidence>
<evidence type="ECO:0000256" key="1">
    <source>
        <dbReference type="ARBA" id="ARBA00007274"/>
    </source>
</evidence>
<dbReference type="SUPFAM" id="SSF51161">
    <property type="entry name" value="Trimeric LpxA-like enzymes"/>
    <property type="match status" value="1"/>
</dbReference>
<comment type="caution">
    <text evidence="5">The sequence shown here is derived from an EMBL/GenBank/DDBJ whole genome shotgun (WGS) entry which is preliminary data.</text>
</comment>
<dbReference type="PROSITE" id="PS00101">
    <property type="entry name" value="HEXAPEP_TRANSFERASES"/>
    <property type="match status" value="1"/>
</dbReference>
<keyword evidence="6" id="KW-1185">Reference proteome</keyword>
<dbReference type="InterPro" id="IPR051159">
    <property type="entry name" value="Hexapeptide_acetyltransf"/>
</dbReference>
<dbReference type="GO" id="GO:0008374">
    <property type="term" value="F:O-acyltransferase activity"/>
    <property type="evidence" value="ECO:0007669"/>
    <property type="project" value="TreeGrafter"/>
</dbReference>
<keyword evidence="4 5" id="KW-0012">Acyltransferase</keyword>
<dbReference type="PANTHER" id="PTHR23416">
    <property type="entry name" value="SIALIC ACID SYNTHASE-RELATED"/>
    <property type="match status" value="1"/>
</dbReference>
<keyword evidence="2 5" id="KW-0808">Transferase</keyword>
<evidence type="ECO:0000256" key="2">
    <source>
        <dbReference type="ARBA" id="ARBA00022679"/>
    </source>
</evidence>
<dbReference type="InterPro" id="IPR011004">
    <property type="entry name" value="Trimer_LpxA-like_sf"/>
</dbReference>
<dbReference type="AlphaFoldDB" id="A0A558BYB3"/>
<name>A0A558BYB3_9BACT</name>
<dbReference type="GO" id="GO:0005829">
    <property type="term" value="C:cytosol"/>
    <property type="evidence" value="ECO:0007669"/>
    <property type="project" value="TreeGrafter"/>
</dbReference>
<evidence type="ECO:0000313" key="6">
    <source>
        <dbReference type="Proteomes" id="UP000317624"/>
    </source>
</evidence>
<reference evidence="5 6" key="1">
    <citation type="submission" date="2019-07" db="EMBL/GenBank/DDBJ databases">
        <title>Hymenobacter sp. straun FUR1 Genome sequencing and assembly.</title>
        <authorList>
            <person name="Chhetri G."/>
        </authorList>
    </citation>
    <scope>NUCLEOTIDE SEQUENCE [LARGE SCALE GENOMIC DNA]</scope>
    <source>
        <strain evidence="5 6">Fur1</strain>
    </source>
</reference>
<evidence type="ECO:0000256" key="3">
    <source>
        <dbReference type="ARBA" id="ARBA00022737"/>
    </source>
</evidence>
<dbReference type="Proteomes" id="UP000317624">
    <property type="component" value="Unassembled WGS sequence"/>
</dbReference>
<proteinExistence type="inferred from homology"/>
<dbReference type="InterPro" id="IPR018357">
    <property type="entry name" value="Hexapep_transf_CS"/>
</dbReference>
<dbReference type="EMBL" id="VMRJ01000002">
    <property type="protein sequence ID" value="TVT41511.1"/>
    <property type="molecule type" value="Genomic_DNA"/>
</dbReference>
<dbReference type="InterPro" id="IPR001451">
    <property type="entry name" value="Hexapep"/>
</dbReference>
<dbReference type="OrthoDB" id="2643438at2"/>
<sequence length="197" mass="21373">MASINYLWKNRAIFSLGSVSFYRAWAKRMLSLPELLTRNYKRSALLAKGARIHEQAEIGQVTIDGPRNLLQIGAQSFLGRVYLALHTTVQIGDRVCINDGVCILTASHDVMDPAWSHTKAPIVIDDYVWIGTNAMILPGVHLGRGAVVGAGAVVTKSVPAGGIVVGNPAKPLAKTRTEHLTYNPCEFLSANRAWLLG</sequence>
<organism evidence="5 6">
    <name type="scientific">Hymenobacter setariae</name>
    <dbReference type="NCBI Taxonomy" id="2594794"/>
    <lineage>
        <taxon>Bacteria</taxon>
        <taxon>Pseudomonadati</taxon>
        <taxon>Bacteroidota</taxon>
        <taxon>Cytophagia</taxon>
        <taxon>Cytophagales</taxon>
        <taxon>Hymenobacteraceae</taxon>
        <taxon>Hymenobacter</taxon>
    </lineage>
</organism>
<dbReference type="Pfam" id="PF00132">
    <property type="entry name" value="Hexapep"/>
    <property type="match status" value="1"/>
</dbReference>
<dbReference type="Gene3D" id="2.160.10.10">
    <property type="entry name" value="Hexapeptide repeat proteins"/>
    <property type="match status" value="1"/>
</dbReference>
<comment type="similarity">
    <text evidence="1">Belongs to the transferase hexapeptide repeat family.</text>
</comment>